<dbReference type="Pfam" id="PF05137">
    <property type="entry name" value="PilN"/>
    <property type="match status" value="1"/>
</dbReference>
<keyword evidence="3" id="KW-1133">Transmembrane helix</keyword>
<name>A0A7W8D8F3_9GAMM</name>
<reference evidence="4 5" key="1">
    <citation type="submission" date="2020-08" db="EMBL/GenBank/DDBJ databases">
        <title>Genomic Encyclopedia of Type Strains, Phase IV (KMG-IV): sequencing the most valuable type-strain genomes for metagenomic binning, comparative biology and taxonomic classification.</title>
        <authorList>
            <person name="Goeker M."/>
        </authorList>
    </citation>
    <scope>NUCLEOTIDE SEQUENCE [LARGE SCALE GENOMIC DNA]</scope>
    <source>
        <strain evidence="4 5">DSM 24163</strain>
    </source>
</reference>
<evidence type="ECO:0000256" key="2">
    <source>
        <dbReference type="SAM" id="MobiDB-lite"/>
    </source>
</evidence>
<dbReference type="EMBL" id="JACHHP010000004">
    <property type="protein sequence ID" value="MBB5208697.1"/>
    <property type="molecule type" value="Genomic_DNA"/>
</dbReference>
<dbReference type="Gene3D" id="3.30.420.380">
    <property type="match status" value="1"/>
</dbReference>
<dbReference type="PANTHER" id="PTHR40278">
    <property type="entry name" value="DNA UTILIZATION PROTEIN HOFN"/>
    <property type="match status" value="1"/>
</dbReference>
<protein>
    <submittedName>
        <fullName evidence="4">General secretion pathway protein L</fullName>
    </submittedName>
</protein>
<feature type="transmembrane region" description="Helical" evidence="3">
    <location>
        <begin position="218"/>
        <end position="240"/>
    </location>
</feature>
<evidence type="ECO:0000256" key="3">
    <source>
        <dbReference type="SAM" id="Phobius"/>
    </source>
</evidence>
<gene>
    <name evidence="4" type="ORF">HNQ52_002247</name>
</gene>
<feature type="coiled-coil region" evidence="1">
    <location>
        <begin position="248"/>
        <end position="275"/>
    </location>
</feature>
<dbReference type="Proteomes" id="UP000521199">
    <property type="component" value="Unassembled WGS sequence"/>
</dbReference>
<dbReference type="PANTHER" id="PTHR40278:SF1">
    <property type="entry name" value="DNA UTILIZATION PROTEIN HOFN"/>
    <property type="match status" value="1"/>
</dbReference>
<keyword evidence="5" id="KW-1185">Reference proteome</keyword>
<evidence type="ECO:0000313" key="5">
    <source>
        <dbReference type="Proteomes" id="UP000521199"/>
    </source>
</evidence>
<dbReference type="InterPro" id="IPR043129">
    <property type="entry name" value="ATPase_NBD"/>
</dbReference>
<evidence type="ECO:0000256" key="1">
    <source>
        <dbReference type="SAM" id="Coils"/>
    </source>
</evidence>
<dbReference type="AlphaFoldDB" id="A0A7W8D8F3"/>
<keyword evidence="3" id="KW-0472">Membrane</keyword>
<keyword evidence="3" id="KW-0812">Transmembrane</keyword>
<dbReference type="RefSeq" id="WP_183961254.1">
    <property type="nucleotide sequence ID" value="NZ_JACHHP010000004.1"/>
</dbReference>
<accession>A0A7W8D8F3</accession>
<comment type="caution">
    <text evidence="4">The sequence shown here is derived from an EMBL/GenBank/DDBJ whole genome shotgun (WGS) entry which is preliminary data.</text>
</comment>
<dbReference type="SUPFAM" id="SSF53067">
    <property type="entry name" value="Actin-like ATPase domain"/>
    <property type="match status" value="1"/>
</dbReference>
<proteinExistence type="predicted"/>
<feature type="region of interest" description="Disordered" evidence="2">
    <location>
        <begin position="343"/>
        <end position="378"/>
    </location>
</feature>
<sequence>MPAFDFLSQPLSRLRARYVQSPVPRFLRWWGGELRACLPERWRQQFVVEESVLLLRRDGDSVLLERQRGTRVAELGRFDLVPADALPAAIDGALADNDRNLRRILLLPGQIVLRRLLTLPAAVQENLRTVLGFELDRQTPFKPEQVNFDSRVLPHDPAAKQIPVELALVTRERMQAALTEIDGLAGTLSGVDAVDTSGRRMGFNFLPADQRIGRRNTWLLIMFGLAAASVLFLLIALARITDNRAAAVERLTAEVEAQREEARKVTRLRDELESAASGANFLAIEKERQPSTLLLLDELTRLLPDDTFLERLSVSRGELSINGQSGQAPKLVELLQASKLLRSPSLSGPIQPDARSGKDRFNITARYGPDPDATEGAE</sequence>
<dbReference type="InterPro" id="IPR052534">
    <property type="entry name" value="Extracell_DNA_Util/SecSys_Comp"/>
</dbReference>
<keyword evidence="1" id="KW-0175">Coiled coil</keyword>
<dbReference type="InterPro" id="IPR007813">
    <property type="entry name" value="PilN"/>
</dbReference>
<evidence type="ECO:0000313" key="4">
    <source>
        <dbReference type="EMBL" id="MBB5208697.1"/>
    </source>
</evidence>
<organism evidence="4 5">
    <name type="scientific">Chiayiivirga flava</name>
    <dbReference type="NCBI Taxonomy" id="659595"/>
    <lineage>
        <taxon>Bacteria</taxon>
        <taxon>Pseudomonadati</taxon>
        <taxon>Pseudomonadota</taxon>
        <taxon>Gammaproteobacteria</taxon>
        <taxon>Lysobacterales</taxon>
        <taxon>Lysobacteraceae</taxon>
        <taxon>Chiayiivirga</taxon>
    </lineage>
</organism>